<organism evidence="4 6">
    <name type="scientific">Pseudomonas tohonis</name>
    <dbReference type="NCBI Taxonomy" id="2725477"/>
    <lineage>
        <taxon>Bacteria</taxon>
        <taxon>Pseudomonadati</taxon>
        <taxon>Pseudomonadota</taxon>
        <taxon>Gammaproteobacteria</taxon>
        <taxon>Pseudomonadales</taxon>
        <taxon>Pseudomonadaceae</taxon>
        <taxon>Pseudomonas</taxon>
    </lineage>
</organism>
<dbReference type="SUPFAM" id="SSF52218">
    <property type="entry name" value="Flavoproteins"/>
    <property type="match status" value="1"/>
</dbReference>
<evidence type="ECO:0000313" key="5">
    <source>
        <dbReference type="EMBL" id="GJN51113.1"/>
    </source>
</evidence>
<dbReference type="EMBL" id="AP023189">
    <property type="protein sequence ID" value="BCG26155.1"/>
    <property type="molecule type" value="Genomic_DNA"/>
</dbReference>
<dbReference type="InterPro" id="IPR029039">
    <property type="entry name" value="Flavoprotein-like_sf"/>
</dbReference>
<dbReference type="Proteomes" id="UP000509383">
    <property type="component" value="Chromosome"/>
</dbReference>
<evidence type="ECO:0000259" key="3">
    <source>
        <dbReference type="Pfam" id="PF02525"/>
    </source>
</evidence>
<comment type="similarity">
    <text evidence="1">Belongs to the NAD(P)H dehydrogenase (quinone) family.</text>
</comment>
<name>A0A6J4E9N2_9PSED</name>
<dbReference type="InterPro" id="IPR051545">
    <property type="entry name" value="NAD(P)H_dehydrogenase_qn"/>
</dbReference>
<dbReference type="KEGG" id="ptw:TUM18999_43460"/>
<evidence type="ECO:0000313" key="4">
    <source>
        <dbReference type="EMBL" id="BCG26155.1"/>
    </source>
</evidence>
<dbReference type="InterPro" id="IPR003680">
    <property type="entry name" value="Flavodoxin_fold"/>
</dbReference>
<feature type="domain" description="Flavodoxin-like fold" evidence="3">
    <location>
        <begin position="4"/>
        <end position="187"/>
    </location>
</feature>
<protein>
    <submittedName>
        <fullName evidence="4">NAD(P)H dehydrogenase</fullName>
    </submittedName>
</protein>
<evidence type="ECO:0000256" key="1">
    <source>
        <dbReference type="ARBA" id="ARBA00006252"/>
    </source>
</evidence>
<dbReference type="EMBL" id="BQKM01000001">
    <property type="protein sequence ID" value="GJN51113.1"/>
    <property type="molecule type" value="Genomic_DNA"/>
</dbReference>
<evidence type="ECO:0000256" key="2">
    <source>
        <dbReference type="ARBA" id="ARBA00023002"/>
    </source>
</evidence>
<proteinExistence type="inferred from homology"/>
<reference evidence="4 6" key="1">
    <citation type="submission" date="2020-05" db="EMBL/GenBank/DDBJ databases">
        <title>Characterization of novel class B3 metallo-beta-lactamase from novel Pseudomonas species.</title>
        <authorList>
            <person name="Yamada K."/>
            <person name="Aoki K."/>
            <person name="Ishii Y."/>
        </authorList>
    </citation>
    <scope>NUCLEOTIDE SEQUENCE [LARGE SCALE GENOMIC DNA]</scope>
    <source>
        <strain evidence="4 6">TUM18999</strain>
        <strain evidence="5 7">TUM20286</strain>
    </source>
</reference>
<accession>A0A6J4E9N2</accession>
<dbReference type="GO" id="GO:0005829">
    <property type="term" value="C:cytosol"/>
    <property type="evidence" value="ECO:0007669"/>
    <property type="project" value="TreeGrafter"/>
</dbReference>
<dbReference type="Pfam" id="PF02525">
    <property type="entry name" value="Flavodoxin_2"/>
    <property type="match status" value="1"/>
</dbReference>
<dbReference type="GO" id="GO:0003955">
    <property type="term" value="F:NAD(P)H dehydrogenase (quinone) activity"/>
    <property type="evidence" value="ECO:0007669"/>
    <property type="project" value="TreeGrafter"/>
</dbReference>
<gene>
    <name evidence="4" type="ORF">TUM18999_43460</name>
    <name evidence="5" type="ORF">TUM20286_08650</name>
</gene>
<dbReference type="AlphaFoldDB" id="A0A6J4E9N2"/>
<evidence type="ECO:0000313" key="7">
    <source>
        <dbReference type="Proteomes" id="UP001054892"/>
    </source>
</evidence>
<dbReference type="PANTHER" id="PTHR10204">
    <property type="entry name" value="NAD P H OXIDOREDUCTASE-RELATED"/>
    <property type="match status" value="1"/>
</dbReference>
<keyword evidence="7" id="KW-1185">Reference proteome</keyword>
<dbReference type="RefSeq" id="WP_173172164.1">
    <property type="nucleotide sequence ID" value="NZ_AP023189.1"/>
</dbReference>
<dbReference type="PANTHER" id="PTHR10204:SF34">
    <property type="entry name" value="NAD(P)H DEHYDROGENASE [QUINONE] 1 ISOFORM 1"/>
    <property type="match status" value="1"/>
</dbReference>
<dbReference type="Gene3D" id="3.40.50.360">
    <property type="match status" value="1"/>
</dbReference>
<sequence length="193" mass="21641">MATKRVLVVLGHPSGDSYCAALAQAYAQAAQAAGHDVRTLHLHQLDFDPILHEGYRRIQPLEPDLLQAQEAITWAEHLCFAYPIWWGGVPALFKGFLDRILLPGFAFAYRDGNPFPARLLKGRSAHQLVSLDTPPWYFRWVYRAPGLNQMERTTLKFCGIAPVRTLALGPIRGASERRLAGWLDDARQLAGRI</sequence>
<evidence type="ECO:0000313" key="6">
    <source>
        <dbReference type="Proteomes" id="UP000509383"/>
    </source>
</evidence>
<keyword evidence="2" id="KW-0560">Oxidoreductase</keyword>
<dbReference type="Proteomes" id="UP001054892">
    <property type="component" value="Unassembled WGS sequence"/>
</dbReference>